<evidence type="ECO:0000313" key="1">
    <source>
        <dbReference type="EMBL" id="KAJ7559954.1"/>
    </source>
</evidence>
<name>A0ACC2E0F4_DIPCM</name>
<dbReference type="Proteomes" id="UP001162992">
    <property type="component" value="Chromosome 4"/>
</dbReference>
<accession>A0ACC2E0F4</accession>
<reference evidence="2" key="1">
    <citation type="journal article" date="2024" name="Proc. Natl. Acad. Sci. U.S.A.">
        <title>Extraordinary preservation of gene collinearity over three hundred million years revealed in homosporous lycophytes.</title>
        <authorList>
            <person name="Li C."/>
            <person name="Wickell D."/>
            <person name="Kuo L.Y."/>
            <person name="Chen X."/>
            <person name="Nie B."/>
            <person name="Liao X."/>
            <person name="Peng D."/>
            <person name="Ji J."/>
            <person name="Jenkins J."/>
            <person name="Williams M."/>
            <person name="Shu S."/>
            <person name="Plott C."/>
            <person name="Barry K."/>
            <person name="Rajasekar S."/>
            <person name="Grimwood J."/>
            <person name="Han X."/>
            <person name="Sun S."/>
            <person name="Hou Z."/>
            <person name="He W."/>
            <person name="Dai G."/>
            <person name="Sun C."/>
            <person name="Schmutz J."/>
            <person name="Leebens-Mack J.H."/>
            <person name="Li F.W."/>
            <person name="Wang L."/>
        </authorList>
    </citation>
    <scope>NUCLEOTIDE SEQUENCE [LARGE SCALE GENOMIC DNA]</scope>
    <source>
        <strain evidence="2">cv. PW_Plant_1</strain>
    </source>
</reference>
<proteinExistence type="predicted"/>
<comment type="caution">
    <text evidence="1">The sequence shown here is derived from an EMBL/GenBank/DDBJ whole genome shotgun (WGS) entry which is preliminary data.</text>
</comment>
<keyword evidence="2" id="KW-1185">Reference proteome</keyword>
<protein>
    <submittedName>
        <fullName evidence="1">Uncharacterized protein</fullName>
    </submittedName>
</protein>
<dbReference type="EMBL" id="CM055095">
    <property type="protein sequence ID" value="KAJ7559954.1"/>
    <property type="molecule type" value="Genomic_DNA"/>
</dbReference>
<gene>
    <name evidence="1" type="ORF">O6H91_04G108300</name>
</gene>
<sequence length="622" mass="68433">MGSLKATMNWIASARARGILDRGATRMGWLAWRHMQTMDHQVAVSDPLSSSKNPTGDHVHRDFTAYEVSANRDTPAVHVICKDIRTTVRQEGRLCSINENIDKLSNSKINSKAAVATPELEGSDYLKRQVSSATNKNIVAEALPTVILVGRPNVGKSALFNRLTRRREALVYNTPDGHMTRDIREGTAKLGDLRFRILDTAGLETTAEPNSILSRTAGLTAAVFQKCHTVLFLVDARAGMQPLDADVGKWLRRYAKSLHTVLVLNKAEGIHSDPSGKLLAVMGEAHSLGFGEPVAVSAETGEGMTDLFDCLQRLLGKAEIHVTDQEAELQFQDADSESSVMDSMTIPLQLAIAGRPNVGKSTLLNALLREERVLTGPEPGLTRDAVRVGFDYKGKQVYLVDTAGWMQRSKVEGLVALGAMHARRNLMRAHIVALVLDAEEISKAKSSMRHSEAALARWVTQEGRGLVVVVNKMDLLSGKDSAAVREQVIRAVSEEIQKILPQVDGVPLVFVSALKGRGRSAIMNRVFESYEKWCTRLPTAQLNRWLAKVMSRRPSGVERGHGARIRYITQVKARPPTFVVFVTGSGRIDESELRFIASSLKEDFNLSGIPLRVLQRSSEDVR</sequence>
<evidence type="ECO:0000313" key="2">
    <source>
        <dbReference type="Proteomes" id="UP001162992"/>
    </source>
</evidence>
<organism evidence="1 2">
    <name type="scientific">Diphasiastrum complanatum</name>
    <name type="common">Issler's clubmoss</name>
    <name type="synonym">Lycopodium complanatum</name>
    <dbReference type="NCBI Taxonomy" id="34168"/>
    <lineage>
        <taxon>Eukaryota</taxon>
        <taxon>Viridiplantae</taxon>
        <taxon>Streptophyta</taxon>
        <taxon>Embryophyta</taxon>
        <taxon>Tracheophyta</taxon>
        <taxon>Lycopodiopsida</taxon>
        <taxon>Lycopodiales</taxon>
        <taxon>Lycopodiaceae</taxon>
        <taxon>Lycopodioideae</taxon>
        <taxon>Diphasiastrum</taxon>
    </lineage>
</organism>